<keyword evidence="1" id="KW-0472">Membrane</keyword>
<name>A0AAW7YKW2_9STAP</name>
<dbReference type="AlphaFoldDB" id="A0AAW7YKW2"/>
<evidence type="ECO:0000313" key="3">
    <source>
        <dbReference type="Proteomes" id="UP001170310"/>
    </source>
</evidence>
<keyword evidence="1" id="KW-0812">Transmembrane</keyword>
<sequence length="99" mass="11472">MFHQSIKYFISAIVITIPLLLNFNQNVLASTNENPHKNHISHQKDNTYTLKTTKERHEQHMKLLPETGQNRKHTPILGLVVLLILGITFIFIKRTSSKK</sequence>
<keyword evidence="3" id="KW-1185">Reference proteome</keyword>
<protein>
    <submittedName>
        <fullName evidence="2">LPXTG cell wall anchor domain-containing protein</fullName>
    </submittedName>
</protein>
<comment type="caution">
    <text evidence="2">The sequence shown here is derived from an EMBL/GenBank/DDBJ whole genome shotgun (WGS) entry which is preliminary data.</text>
</comment>
<evidence type="ECO:0000313" key="2">
    <source>
        <dbReference type="EMBL" id="MDO6572830.1"/>
    </source>
</evidence>
<dbReference type="NCBIfam" id="TIGR01167">
    <property type="entry name" value="LPXTG_anchor"/>
    <property type="match status" value="1"/>
</dbReference>
<dbReference type="RefSeq" id="WP_046466931.1">
    <property type="nucleotide sequence ID" value="NZ_JAUOQO010000001.1"/>
</dbReference>
<gene>
    <name evidence="2" type="ORF">Q4528_01510</name>
</gene>
<dbReference type="Proteomes" id="UP001170310">
    <property type="component" value="Unassembled WGS sequence"/>
</dbReference>
<organism evidence="2 3">
    <name type="scientific">Staphylococcus pasteuri_A</name>
    <dbReference type="NCBI Taxonomy" id="3062664"/>
    <lineage>
        <taxon>Bacteria</taxon>
        <taxon>Bacillati</taxon>
        <taxon>Bacillota</taxon>
        <taxon>Bacilli</taxon>
        <taxon>Bacillales</taxon>
        <taxon>Staphylococcaceae</taxon>
        <taxon>Staphylococcus</taxon>
    </lineage>
</organism>
<feature type="transmembrane region" description="Helical" evidence="1">
    <location>
        <begin position="73"/>
        <end position="92"/>
    </location>
</feature>
<accession>A0AAW7YKW2</accession>
<proteinExistence type="predicted"/>
<keyword evidence="1" id="KW-1133">Transmembrane helix</keyword>
<evidence type="ECO:0000256" key="1">
    <source>
        <dbReference type="SAM" id="Phobius"/>
    </source>
</evidence>
<reference evidence="2" key="1">
    <citation type="submission" date="2023-07" db="EMBL/GenBank/DDBJ databases">
        <title>Genome content predicts the carbon catabolic preferences of heterotrophic bacteria.</title>
        <authorList>
            <person name="Gralka M."/>
        </authorList>
    </citation>
    <scope>NUCLEOTIDE SEQUENCE</scope>
    <source>
        <strain evidence="2">E2R20</strain>
    </source>
</reference>
<dbReference type="EMBL" id="JAUOQO010000001">
    <property type="protein sequence ID" value="MDO6572830.1"/>
    <property type="molecule type" value="Genomic_DNA"/>
</dbReference>